<feature type="transmembrane region" description="Helical" evidence="1">
    <location>
        <begin position="122"/>
        <end position="146"/>
    </location>
</feature>
<protein>
    <submittedName>
        <fullName evidence="2">DUF2189 domain-containing protein</fullName>
    </submittedName>
</protein>
<dbReference type="EMBL" id="JADJMS010000047">
    <property type="protein sequence ID" value="MBK7416880.1"/>
    <property type="molecule type" value="Genomic_DNA"/>
</dbReference>
<proteinExistence type="predicted"/>
<evidence type="ECO:0000256" key="1">
    <source>
        <dbReference type="SAM" id="Phobius"/>
    </source>
</evidence>
<reference evidence="2 3" key="1">
    <citation type="submission" date="2020-10" db="EMBL/GenBank/DDBJ databases">
        <title>Connecting structure to function with the recovery of over 1000 high-quality activated sludge metagenome-assembled genomes encoding full-length rRNA genes using long-read sequencing.</title>
        <authorList>
            <person name="Singleton C.M."/>
            <person name="Petriglieri F."/>
            <person name="Kristensen J.M."/>
            <person name="Kirkegaard R.H."/>
            <person name="Michaelsen T.Y."/>
            <person name="Andersen M.H."/>
            <person name="Karst S.M."/>
            <person name="Dueholm M.S."/>
            <person name="Nielsen P.H."/>
            <person name="Albertsen M."/>
        </authorList>
    </citation>
    <scope>NUCLEOTIDE SEQUENCE [LARGE SCALE GENOMIC DNA]</scope>
    <source>
        <strain evidence="2">EsbW_18-Q3-R4-48_BATAC.463</strain>
    </source>
</reference>
<dbReference type="Pfam" id="PF09955">
    <property type="entry name" value="DUF2189"/>
    <property type="match status" value="1"/>
</dbReference>
<evidence type="ECO:0000313" key="2">
    <source>
        <dbReference type="EMBL" id="MBK7416880.1"/>
    </source>
</evidence>
<gene>
    <name evidence="2" type="ORF">IPJ38_19080</name>
</gene>
<dbReference type="InterPro" id="IPR018692">
    <property type="entry name" value="DUF2189"/>
</dbReference>
<organism evidence="2 3">
    <name type="scientific">Candidatus Dechloromonas phosphorivorans</name>
    <dbReference type="NCBI Taxonomy" id="2899244"/>
    <lineage>
        <taxon>Bacteria</taxon>
        <taxon>Pseudomonadati</taxon>
        <taxon>Pseudomonadota</taxon>
        <taxon>Betaproteobacteria</taxon>
        <taxon>Rhodocyclales</taxon>
        <taxon>Azonexaceae</taxon>
        <taxon>Dechloromonas</taxon>
    </lineage>
</organism>
<keyword evidence="1" id="KW-0472">Membrane</keyword>
<name>A0A935KCF7_9RHOO</name>
<sequence>MDEKIDTLAASAPDLFQEYAVVNKVGLLAPFTWVKKGFRDLLSCQFSSMFYGVAFALMGWTVAFFYGAAYWLTITAMGAFMLAGPLIAIGLYALSRQRERGEEPHLLPTLSCWRGNMSNLSIFALVVGVVGLIWARASMVVFAVLYDTGLPTASDFINELLSFKNIEFVVSYLIVGAIFASFVFAISVVAVPLMFDQGKDAISAMLISLSVVARNPLAMVVWAALLVLLVGIGFATGFLALVYTAPIAGHATWHAYRDLLKAKDS</sequence>
<feature type="transmembrane region" description="Helical" evidence="1">
    <location>
        <begin position="74"/>
        <end position="94"/>
    </location>
</feature>
<dbReference type="AlphaFoldDB" id="A0A935KCF7"/>
<keyword evidence="1" id="KW-1133">Transmembrane helix</keyword>
<dbReference type="Proteomes" id="UP000739411">
    <property type="component" value="Unassembled WGS sequence"/>
</dbReference>
<feature type="transmembrane region" description="Helical" evidence="1">
    <location>
        <begin position="216"/>
        <end position="243"/>
    </location>
</feature>
<feature type="transmembrane region" description="Helical" evidence="1">
    <location>
        <begin position="166"/>
        <end position="195"/>
    </location>
</feature>
<accession>A0A935KCF7</accession>
<keyword evidence="1" id="KW-0812">Transmembrane</keyword>
<evidence type="ECO:0000313" key="3">
    <source>
        <dbReference type="Proteomes" id="UP000739411"/>
    </source>
</evidence>
<comment type="caution">
    <text evidence="2">The sequence shown here is derived from an EMBL/GenBank/DDBJ whole genome shotgun (WGS) entry which is preliminary data.</text>
</comment>
<feature type="transmembrane region" description="Helical" evidence="1">
    <location>
        <begin position="49"/>
        <end position="68"/>
    </location>
</feature>